<dbReference type="AlphaFoldDB" id="A0A381Q6I2"/>
<dbReference type="PANTHER" id="PTHR20883:SF46">
    <property type="entry name" value="PHYTANOYL-COA HYDROXYLASE"/>
    <property type="match status" value="1"/>
</dbReference>
<accession>A0A381Q6I2</accession>
<organism evidence="1">
    <name type="scientific">marine metagenome</name>
    <dbReference type="NCBI Taxonomy" id="408172"/>
    <lineage>
        <taxon>unclassified sequences</taxon>
        <taxon>metagenomes</taxon>
        <taxon>ecological metagenomes</taxon>
    </lineage>
</organism>
<dbReference type="EMBL" id="UINC01001227">
    <property type="protein sequence ID" value="SUZ74956.1"/>
    <property type="molecule type" value="Genomic_DNA"/>
</dbReference>
<evidence type="ECO:0008006" key="2">
    <source>
        <dbReference type="Google" id="ProtNLM"/>
    </source>
</evidence>
<protein>
    <recommendedName>
        <fullName evidence="2">Phytanoyl-CoA dioxygenase</fullName>
    </recommendedName>
</protein>
<sequence length="226" mass="26551">MSRRHYEELKTEYERDGFVVLRNYLPEDELSQMRAQLEFFHKEVTQQRFRAVGTMKSMDKEHAWFRHYLEKGPHIPLMKFLLEDSLSPDNVSWIAKPEGVTRTLPHFDALGSYRSSPSGISLWIAMDRIDRCNGCLHYEKGSHKREFEYVYPLRDYDEDNTNAFQFEVDPGDAVMHSTRTVHWSIDPLDDRERNAMVFAYWAGSSDIDLVRAERSNSAYKDGNTVL</sequence>
<dbReference type="InterPro" id="IPR008775">
    <property type="entry name" value="Phytyl_CoA_dOase-like"/>
</dbReference>
<proteinExistence type="predicted"/>
<evidence type="ECO:0000313" key="1">
    <source>
        <dbReference type="EMBL" id="SUZ74956.1"/>
    </source>
</evidence>
<dbReference type="Pfam" id="PF05721">
    <property type="entry name" value="PhyH"/>
    <property type="match status" value="1"/>
</dbReference>
<dbReference type="SUPFAM" id="SSF51197">
    <property type="entry name" value="Clavaminate synthase-like"/>
    <property type="match status" value="1"/>
</dbReference>
<name>A0A381Q6I2_9ZZZZ</name>
<dbReference type="Gene3D" id="2.60.120.620">
    <property type="entry name" value="q2cbj1_9rhob like domain"/>
    <property type="match status" value="1"/>
</dbReference>
<reference evidence="1" key="1">
    <citation type="submission" date="2018-05" db="EMBL/GenBank/DDBJ databases">
        <authorList>
            <person name="Lanie J.A."/>
            <person name="Ng W.-L."/>
            <person name="Kazmierczak K.M."/>
            <person name="Andrzejewski T.M."/>
            <person name="Davidsen T.M."/>
            <person name="Wayne K.J."/>
            <person name="Tettelin H."/>
            <person name="Glass J.I."/>
            <person name="Rusch D."/>
            <person name="Podicherti R."/>
            <person name="Tsui H.-C.T."/>
            <person name="Winkler M.E."/>
        </authorList>
    </citation>
    <scope>NUCLEOTIDE SEQUENCE</scope>
</reference>
<dbReference type="PANTHER" id="PTHR20883">
    <property type="entry name" value="PHYTANOYL-COA DIOXYGENASE DOMAIN CONTAINING 1"/>
    <property type="match status" value="1"/>
</dbReference>
<gene>
    <name evidence="1" type="ORF">METZ01_LOCUS27810</name>
</gene>